<dbReference type="GO" id="GO:0000722">
    <property type="term" value="P:telomere maintenance via recombination"/>
    <property type="evidence" value="ECO:0007669"/>
    <property type="project" value="TreeGrafter"/>
</dbReference>
<keyword evidence="3" id="KW-1133">Transmembrane helix</keyword>
<dbReference type="Proteomes" id="UP000824107">
    <property type="component" value="Unassembled WGS sequence"/>
</dbReference>
<keyword evidence="3" id="KW-0472">Membrane</keyword>
<protein>
    <submittedName>
        <fullName evidence="4">Uncharacterized protein</fullName>
    </submittedName>
</protein>
<evidence type="ECO:0000256" key="1">
    <source>
        <dbReference type="SAM" id="Coils"/>
    </source>
</evidence>
<comment type="caution">
    <text evidence="4">The sequence shown here is derived from an EMBL/GenBank/DDBJ whole genome shotgun (WGS) entry which is preliminary data.</text>
</comment>
<name>A0A9D1SBI0_9PROT</name>
<evidence type="ECO:0000313" key="5">
    <source>
        <dbReference type="Proteomes" id="UP000824107"/>
    </source>
</evidence>
<gene>
    <name evidence="4" type="ORF">IAD20_05475</name>
</gene>
<dbReference type="GO" id="GO:0051880">
    <property type="term" value="F:G-quadruplex DNA binding"/>
    <property type="evidence" value="ECO:0007669"/>
    <property type="project" value="TreeGrafter"/>
</dbReference>
<organism evidence="4 5">
    <name type="scientific">Candidatus Scatocola faecipullorum</name>
    <dbReference type="NCBI Taxonomy" id="2840917"/>
    <lineage>
        <taxon>Bacteria</taxon>
        <taxon>Pseudomonadati</taxon>
        <taxon>Pseudomonadota</taxon>
        <taxon>Alphaproteobacteria</taxon>
        <taxon>Rhodospirillales</taxon>
        <taxon>Rhodospirillaceae</taxon>
        <taxon>Rhodospirillaceae incertae sedis</taxon>
        <taxon>Candidatus Scatocola</taxon>
    </lineage>
</organism>
<keyword evidence="1" id="KW-0175">Coiled coil</keyword>
<evidence type="ECO:0000256" key="2">
    <source>
        <dbReference type="SAM" id="MobiDB-lite"/>
    </source>
</evidence>
<accession>A0A9D1SBI0</accession>
<proteinExistence type="predicted"/>
<feature type="compositionally biased region" description="Basic and acidic residues" evidence="2">
    <location>
        <begin position="155"/>
        <end position="207"/>
    </location>
</feature>
<reference evidence="4" key="2">
    <citation type="journal article" date="2021" name="PeerJ">
        <title>Extensive microbial diversity within the chicken gut microbiome revealed by metagenomics and culture.</title>
        <authorList>
            <person name="Gilroy R."/>
            <person name="Ravi A."/>
            <person name="Getino M."/>
            <person name="Pursley I."/>
            <person name="Horton D.L."/>
            <person name="Alikhan N.F."/>
            <person name="Baker D."/>
            <person name="Gharbi K."/>
            <person name="Hall N."/>
            <person name="Watson M."/>
            <person name="Adriaenssens E.M."/>
            <person name="Foster-Nyarko E."/>
            <person name="Jarju S."/>
            <person name="Secka A."/>
            <person name="Antonio M."/>
            <person name="Oren A."/>
            <person name="Chaudhuri R.R."/>
            <person name="La Ragione R."/>
            <person name="Hildebrand F."/>
            <person name="Pallen M.J."/>
        </authorList>
    </citation>
    <scope>NUCLEOTIDE SEQUENCE</scope>
    <source>
        <strain evidence="4">ChiW3-316</strain>
    </source>
</reference>
<dbReference type="PANTHER" id="PTHR18867:SF12">
    <property type="entry name" value="DNA REPAIR PROTEIN RAD50"/>
    <property type="match status" value="1"/>
</dbReference>
<dbReference type="GO" id="GO:0043047">
    <property type="term" value="F:single-stranded telomeric DNA binding"/>
    <property type="evidence" value="ECO:0007669"/>
    <property type="project" value="TreeGrafter"/>
</dbReference>
<reference evidence="4" key="1">
    <citation type="submission" date="2020-10" db="EMBL/GenBank/DDBJ databases">
        <authorList>
            <person name="Gilroy R."/>
        </authorList>
    </citation>
    <scope>NUCLEOTIDE SEQUENCE</scope>
    <source>
        <strain evidence="4">ChiW3-316</strain>
    </source>
</reference>
<dbReference type="PANTHER" id="PTHR18867">
    <property type="entry name" value="RAD50"/>
    <property type="match status" value="1"/>
</dbReference>
<dbReference type="EMBL" id="DVNC01000036">
    <property type="protein sequence ID" value="HIU53513.1"/>
    <property type="molecule type" value="Genomic_DNA"/>
</dbReference>
<dbReference type="GO" id="GO:0003691">
    <property type="term" value="F:double-stranded telomeric DNA binding"/>
    <property type="evidence" value="ECO:0007669"/>
    <property type="project" value="TreeGrafter"/>
</dbReference>
<dbReference type="InterPro" id="IPR047002">
    <property type="entry name" value="Tcp10_C_sf"/>
</dbReference>
<evidence type="ECO:0000313" key="4">
    <source>
        <dbReference type="EMBL" id="HIU53513.1"/>
    </source>
</evidence>
<feature type="transmembrane region" description="Helical" evidence="3">
    <location>
        <begin position="336"/>
        <end position="356"/>
    </location>
</feature>
<dbReference type="AlphaFoldDB" id="A0A9D1SBI0"/>
<sequence>MRNLLKLIKNLSFLLCFGFGLNYMVVPVMAQSIVPPVIEEEAPDEEEIGGWSTLDKKTQETIAKNQARNAAAGQSDEARAIYDAQQQRYDQRDASKEKYADTLNAGDERIRNMEALTEQAQQGVAAAQERLKNASTPEEMKAANEALKQAQQDLKTAEKNQKEVEKDVKKDNKAAKKEAKKEEKAIAKAEKEQRKAIEKEQKSAEKDLKKANKKIEKLEEKCAKGKCDDEDLADLAAARASAESAQTALDAANQKANAFYAQDEDEAAAEYMAERDAQEASIAAAEDADGIIEQAKEDLAEAQSNAPKMCSADEIGGNVFLLIACKATTTLADLRVIAYIISGFGMVALAYAAIFGKMNWKHLANIGIGLFLLSMMTPFIEYFTTGKDNTLRFGKYLPAGFSDIQGSDGQVTDCDEDLDKNSTFCNQILPEVTVTGKKQKWSLKDLKGSITAGLNAVRNASDMYKAAKSTVSNVKSAVSNMTAQIKSGGGGLDGIINAAGAVANATGTIVNSGQVLANNIATNAGNLSNNIRDAGSTNAAREARAEAQETLDKLTKKCNAGNCSEQEKKYMEQMEETVNNNKTGVNKWLENDGAGGGSTILSGINKVGNIANNASNSVKNVANAANEGQSIGGDGALGKILGVGFGVGTAVTEGMDTAEQSKQNGMFDFRSDATKREEQAKAEEEAFKKTSGYVKNTQTTADGKKVETLGDGSVRTTSKDGKTVTTVNKDGTTTTTKDGTTVVKSPDGSRTVTDSAGNKVTYDAKGNKVKTELVNEYNRATAESVKEALNGKKEEEKKEEKKEEKPAATTQTTGSDLSKIKSALAEQCKSGDSICKTCANSVKSTDPNKAAAEAQACVEKLNAKQDELQKEYDQEMEKWCKQKGVKEECFMAPEGADANLTAACKKCGFKMASPSK</sequence>
<feature type="coiled-coil region" evidence="1">
    <location>
        <begin position="851"/>
        <end position="878"/>
    </location>
</feature>
<dbReference type="GO" id="GO:0007004">
    <property type="term" value="P:telomere maintenance via telomerase"/>
    <property type="evidence" value="ECO:0007669"/>
    <property type="project" value="TreeGrafter"/>
</dbReference>
<dbReference type="Gene3D" id="2.60.450.20">
    <property type="match status" value="1"/>
</dbReference>
<dbReference type="GO" id="GO:0006302">
    <property type="term" value="P:double-strand break repair"/>
    <property type="evidence" value="ECO:0007669"/>
    <property type="project" value="TreeGrafter"/>
</dbReference>
<evidence type="ECO:0000256" key="3">
    <source>
        <dbReference type="SAM" id="Phobius"/>
    </source>
</evidence>
<keyword evidence="3" id="KW-0812">Transmembrane</keyword>
<feature type="transmembrane region" description="Helical" evidence="3">
    <location>
        <begin position="363"/>
        <end position="383"/>
    </location>
</feature>
<feature type="region of interest" description="Disordered" evidence="2">
    <location>
        <begin position="782"/>
        <end position="818"/>
    </location>
</feature>
<feature type="compositionally biased region" description="Basic and acidic residues" evidence="2">
    <location>
        <begin position="784"/>
        <end position="806"/>
    </location>
</feature>
<feature type="region of interest" description="Disordered" evidence="2">
    <location>
        <begin position="150"/>
        <end position="207"/>
    </location>
</feature>